<keyword evidence="3" id="KW-0813">Transport</keyword>
<reference evidence="9" key="1">
    <citation type="journal article" date="2019" name="Int. J. Syst. Evol. Microbiol.">
        <title>The Global Catalogue of Microorganisms (GCM) 10K type strain sequencing project: providing services to taxonomists for standard genome sequencing and annotation.</title>
        <authorList>
            <consortium name="The Broad Institute Genomics Platform"/>
            <consortium name="The Broad Institute Genome Sequencing Center for Infectious Disease"/>
            <person name="Wu L."/>
            <person name="Ma J."/>
        </authorList>
    </citation>
    <scope>NUCLEOTIDE SEQUENCE [LARGE SCALE GENOMIC DNA]</scope>
    <source>
        <strain evidence="9">CCUG 56698</strain>
    </source>
</reference>
<comment type="caution">
    <text evidence="8">The sequence shown here is derived from an EMBL/GenBank/DDBJ whole genome shotgun (WGS) entry which is preliminary data.</text>
</comment>
<dbReference type="Proteomes" id="UP001596527">
    <property type="component" value="Unassembled WGS sequence"/>
</dbReference>
<evidence type="ECO:0000259" key="7">
    <source>
        <dbReference type="Pfam" id="PF02823"/>
    </source>
</evidence>
<dbReference type="CDD" id="cd12152">
    <property type="entry name" value="F1-ATPase_delta"/>
    <property type="match status" value="1"/>
</dbReference>
<sequence>MMAGSLLQVEVVSREGRLWHGVSGHVRVPAADGMLGILPRRQPLLATLTAGAVEVDTPQEGTRTFRVDGGFVSVDSDFVTVVADHGSVA</sequence>
<comment type="similarity">
    <text evidence="2">Belongs to the ATPase epsilon chain family.</text>
</comment>
<evidence type="ECO:0000256" key="5">
    <source>
        <dbReference type="ARBA" id="ARBA00023136"/>
    </source>
</evidence>
<dbReference type="RefSeq" id="WP_380976196.1">
    <property type="nucleotide sequence ID" value="NZ_JBHTEF010000001.1"/>
</dbReference>
<accession>A0ABW2SKC9</accession>
<evidence type="ECO:0000256" key="2">
    <source>
        <dbReference type="ARBA" id="ARBA00005712"/>
    </source>
</evidence>
<keyword evidence="6" id="KW-0066">ATP synthesis</keyword>
<evidence type="ECO:0000256" key="3">
    <source>
        <dbReference type="ARBA" id="ARBA00022448"/>
    </source>
</evidence>
<comment type="subcellular location">
    <subcellularLocation>
        <location evidence="1">Cell membrane</location>
        <topology evidence="1">Peripheral membrane protein</topology>
    </subcellularLocation>
</comment>
<keyword evidence="5" id="KW-0472">Membrane</keyword>
<name>A0ABW2SKC9_9ACTO</name>
<dbReference type="SUPFAM" id="SSF51344">
    <property type="entry name" value="Epsilon subunit of F1F0-ATP synthase N-terminal domain"/>
    <property type="match status" value="1"/>
</dbReference>
<organism evidence="8 9">
    <name type="scientific">Schaalia naturae</name>
    <dbReference type="NCBI Taxonomy" id="635203"/>
    <lineage>
        <taxon>Bacteria</taxon>
        <taxon>Bacillati</taxon>
        <taxon>Actinomycetota</taxon>
        <taxon>Actinomycetes</taxon>
        <taxon>Actinomycetales</taxon>
        <taxon>Actinomycetaceae</taxon>
        <taxon>Schaalia</taxon>
    </lineage>
</organism>
<dbReference type="Gene3D" id="2.60.15.10">
    <property type="entry name" value="F0F1 ATP synthase delta/epsilon subunit, N-terminal"/>
    <property type="match status" value="1"/>
</dbReference>
<dbReference type="InterPro" id="IPR001469">
    <property type="entry name" value="ATP_synth_F1_dsu/esu"/>
</dbReference>
<dbReference type="EMBL" id="JBHTEF010000001">
    <property type="protein sequence ID" value="MFC7580254.1"/>
    <property type="molecule type" value="Genomic_DNA"/>
</dbReference>
<evidence type="ECO:0000256" key="1">
    <source>
        <dbReference type="ARBA" id="ARBA00004202"/>
    </source>
</evidence>
<dbReference type="Pfam" id="PF02823">
    <property type="entry name" value="ATP-synt_DE_N"/>
    <property type="match status" value="1"/>
</dbReference>
<gene>
    <name evidence="8" type="ORF">ACFQWG_03325</name>
</gene>
<evidence type="ECO:0000313" key="8">
    <source>
        <dbReference type="EMBL" id="MFC7580254.1"/>
    </source>
</evidence>
<evidence type="ECO:0000313" key="9">
    <source>
        <dbReference type="Proteomes" id="UP001596527"/>
    </source>
</evidence>
<dbReference type="InterPro" id="IPR036771">
    <property type="entry name" value="ATPsynth_dsu/esu_N"/>
</dbReference>
<feature type="domain" description="ATP synthase F1 complex delta/epsilon subunit N-terminal" evidence="7">
    <location>
        <begin position="7"/>
        <end position="85"/>
    </location>
</feature>
<keyword evidence="9" id="KW-1185">Reference proteome</keyword>
<keyword evidence="6" id="KW-0139">CF(1)</keyword>
<keyword evidence="4" id="KW-0406">Ion transport</keyword>
<evidence type="ECO:0000256" key="6">
    <source>
        <dbReference type="ARBA" id="ARBA00023196"/>
    </source>
</evidence>
<proteinExistence type="inferred from homology"/>
<protein>
    <submittedName>
        <fullName evidence="8">F0F1 ATP synthase subunit epsilon</fullName>
    </submittedName>
</protein>
<evidence type="ECO:0000256" key="4">
    <source>
        <dbReference type="ARBA" id="ARBA00023065"/>
    </source>
</evidence>
<dbReference type="InterPro" id="IPR020546">
    <property type="entry name" value="ATP_synth_F1_dsu/esu_N"/>
</dbReference>